<evidence type="ECO:0000313" key="3">
    <source>
        <dbReference type="Proteomes" id="UP001144204"/>
    </source>
</evidence>
<keyword evidence="1" id="KW-0472">Membrane</keyword>
<dbReference type="RefSeq" id="WP_286136025.1">
    <property type="nucleotide sequence ID" value="NZ_BRPL01000002.1"/>
</dbReference>
<reference evidence="2" key="2">
    <citation type="journal article" date="2023" name="PLoS ONE">
        <title>Philodulcilactobacillus myokoensis gen. nov., sp. nov., a fructophilic, acidophilic, and agar-phobic lactic acid bacterium isolated from fermented vegetable extracts.</title>
        <authorList>
            <person name="Kouya T."/>
            <person name="Ishiyama Y."/>
            <person name="Ohashi S."/>
            <person name="Kumakubo R."/>
            <person name="Yamazaki T."/>
            <person name="Otaki T."/>
        </authorList>
    </citation>
    <scope>NUCLEOTIDE SEQUENCE</scope>
    <source>
        <strain evidence="2">WR16-4</strain>
    </source>
</reference>
<evidence type="ECO:0000313" key="2">
    <source>
        <dbReference type="EMBL" id="GLB46559.1"/>
    </source>
</evidence>
<feature type="transmembrane region" description="Helical" evidence="1">
    <location>
        <begin position="49"/>
        <end position="68"/>
    </location>
</feature>
<comment type="caution">
    <text evidence="2">The sequence shown here is derived from an EMBL/GenBank/DDBJ whole genome shotgun (WGS) entry which is preliminary data.</text>
</comment>
<accession>A0A9W6B1T2</accession>
<keyword evidence="1" id="KW-0812">Transmembrane</keyword>
<organism evidence="2 3">
    <name type="scientific">Philodulcilactobacillus myokoensis</name>
    <dbReference type="NCBI Taxonomy" id="2929573"/>
    <lineage>
        <taxon>Bacteria</taxon>
        <taxon>Bacillati</taxon>
        <taxon>Bacillota</taxon>
        <taxon>Bacilli</taxon>
        <taxon>Lactobacillales</taxon>
        <taxon>Lactobacillaceae</taxon>
        <taxon>Philodulcilactobacillus</taxon>
    </lineage>
</organism>
<dbReference type="Proteomes" id="UP001144204">
    <property type="component" value="Unassembled WGS sequence"/>
</dbReference>
<name>A0A9W6B1T2_9LACO</name>
<dbReference type="EMBL" id="BRPL01000002">
    <property type="protein sequence ID" value="GLB46559.1"/>
    <property type="molecule type" value="Genomic_DNA"/>
</dbReference>
<keyword evidence="1" id="KW-1133">Transmembrane helix</keyword>
<keyword evidence="3" id="KW-1185">Reference proteome</keyword>
<reference evidence="2" key="1">
    <citation type="submission" date="2022-07" db="EMBL/GenBank/DDBJ databases">
        <authorList>
            <person name="Kouya T."/>
            <person name="Ishiyama Y."/>
        </authorList>
    </citation>
    <scope>NUCLEOTIDE SEQUENCE</scope>
    <source>
        <strain evidence="2">WR16-4</strain>
    </source>
</reference>
<feature type="transmembrane region" description="Helical" evidence="1">
    <location>
        <begin position="6"/>
        <end position="28"/>
    </location>
</feature>
<dbReference type="AlphaFoldDB" id="A0A9W6B1T2"/>
<gene>
    <name evidence="2" type="ORF">WR164_05380</name>
</gene>
<dbReference type="InterPro" id="IPR049731">
    <property type="entry name" value="LVIS_2131-like"/>
</dbReference>
<protein>
    <submittedName>
        <fullName evidence="2">Uncharacterized protein</fullName>
    </submittedName>
</protein>
<evidence type="ECO:0000256" key="1">
    <source>
        <dbReference type="SAM" id="Phobius"/>
    </source>
</evidence>
<proteinExistence type="predicted"/>
<dbReference type="NCBIfam" id="NF040508">
    <property type="entry name" value="LVIS_2131_fam"/>
    <property type="match status" value="1"/>
</dbReference>
<sequence length="201" mass="23993">MQSTWNWSGILGWLVLLIDLILLLIYFYHHKVWRKEYWIHPQNLHSKSLWFKIVTFVILLLGLGYVHLNHSIDQDSVMTTHQFKPLALEIDGKRSYYIHVRNQRLFKKYIFFINGAKNKSTSHRTLLLDRDNPLDSQYNQLKLNPVQLHQLDSKYQKAWVEITTIRYRNRLRNGLGLHAGRILSSQVAIRVPNQNYEKLED</sequence>